<organism evidence="2">
    <name type="scientific">uncultured Caudovirales phage</name>
    <dbReference type="NCBI Taxonomy" id="2100421"/>
    <lineage>
        <taxon>Viruses</taxon>
        <taxon>Duplodnaviria</taxon>
        <taxon>Heunggongvirae</taxon>
        <taxon>Uroviricota</taxon>
        <taxon>Caudoviricetes</taxon>
        <taxon>Peduoviridae</taxon>
        <taxon>Maltschvirus</taxon>
        <taxon>Maltschvirus maltsch</taxon>
    </lineage>
</organism>
<sequence>MAGKGLAELIAQDSGYDYGNVLPIRRNKKTGDKELAVPGLLSGAINSVYDAVTLPGDVYSGEREATPENTLNAAMSMMGVGSAIPRRANEMRALGGIKLPERSPDYSSVLAAHADEPLQLFSTARGSTYAQYPDASTIRNRASGVSSPGSGSEGGLQPKSRRTVFMNDKDVQDIGGLHQNSSFPGLMEPVPGKPGYIGIRMQEDYGPRKAGEFIPGTIRPYSTKPEVGAVPVEYFSSTPKGIHFGNKITHVQKHTPKKAKGGAIIIDDGNPAKRRKLI</sequence>
<name>A0A6J5RA99_9CAUD</name>
<evidence type="ECO:0000256" key="1">
    <source>
        <dbReference type="SAM" id="MobiDB-lite"/>
    </source>
</evidence>
<feature type="region of interest" description="Disordered" evidence="1">
    <location>
        <begin position="139"/>
        <end position="160"/>
    </location>
</feature>
<reference evidence="2" key="1">
    <citation type="submission" date="2020-05" db="EMBL/GenBank/DDBJ databases">
        <authorList>
            <person name="Chiriac C."/>
            <person name="Salcher M."/>
            <person name="Ghai R."/>
            <person name="Kavagutti S V."/>
        </authorList>
    </citation>
    <scope>NUCLEOTIDE SEQUENCE</scope>
</reference>
<evidence type="ECO:0000313" key="2">
    <source>
        <dbReference type="EMBL" id="CAB4189565.1"/>
    </source>
</evidence>
<accession>A0A6J5RA99</accession>
<protein>
    <submittedName>
        <fullName evidence="2">Uncharacterized protein</fullName>
    </submittedName>
</protein>
<gene>
    <name evidence="2" type="ORF">UFOVP1193_5</name>
</gene>
<proteinExistence type="predicted"/>
<dbReference type="EMBL" id="LR797156">
    <property type="protein sequence ID" value="CAB4189565.1"/>
    <property type="molecule type" value="Genomic_DNA"/>
</dbReference>